<keyword evidence="4" id="KW-1185">Reference proteome</keyword>
<feature type="compositionally biased region" description="Basic and acidic residues" evidence="1">
    <location>
        <begin position="108"/>
        <end position="120"/>
    </location>
</feature>
<sequence>MTVTHTPSGGLQSQGPAVVNLSDNTGLIVGTTVGGLAFIVILATLLFFSCRWYEKRERHRKLEDEFDLGGQAIYDPGYHRDPNRDMEEVHNLTPYPFGYEYNSHDNRSWNAEHGRSKRSLEPSSPEGSLALSPTSGSLPSASFPLDMTATSGYVPSAQVQPIRSDAPMTDLGPSHTLRPRPSPVQAEDAGFLADGDEVPPVYQPDWEVAQRQRIGYGLSAVLTA</sequence>
<feature type="compositionally biased region" description="Polar residues" evidence="1">
    <location>
        <begin position="121"/>
        <end position="140"/>
    </location>
</feature>
<name>A0A0J1AXL2_9TREE</name>
<evidence type="ECO:0000313" key="4">
    <source>
        <dbReference type="Proteomes" id="UP000053611"/>
    </source>
</evidence>
<evidence type="ECO:0000313" key="3">
    <source>
        <dbReference type="EMBL" id="KLT40054.1"/>
    </source>
</evidence>
<dbReference type="EMBL" id="KQ087243">
    <property type="protein sequence ID" value="KLT40054.1"/>
    <property type="molecule type" value="Genomic_DNA"/>
</dbReference>
<feature type="region of interest" description="Disordered" evidence="1">
    <location>
        <begin position="163"/>
        <end position="185"/>
    </location>
</feature>
<feature type="region of interest" description="Disordered" evidence="1">
    <location>
        <begin position="108"/>
        <end position="143"/>
    </location>
</feature>
<dbReference type="Proteomes" id="UP000053611">
    <property type="component" value="Unassembled WGS sequence"/>
</dbReference>
<gene>
    <name evidence="3" type="ORF">CC85DRAFT_304541</name>
</gene>
<evidence type="ECO:0000256" key="1">
    <source>
        <dbReference type="SAM" id="MobiDB-lite"/>
    </source>
</evidence>
<evidence type="ECO:0000256" key="2">
    <source>
        <dbReference type="SAM" id="Phobius"/>
    </source>
</evidence>
<dbReference type="AlphaFoldDB" id="A0A0J1AXL2"/>
<keyword evidence="2" id="KW-0812">Transmembrane</keyword>
<keyword evidence="2" id="KW-0472">Membrane</keyword>
<organism evidence="3 4">
    <name type="scientific">Cutaneotrichosporon oleaginosum</name>
    <dbReference type="NCBI Taxonomy" id="879819"/>
    <lineage>
        <taxon>Eukaryota</taxon>
        <taxon>Fungi</taxon>
        <taxon>Dikarya</taxon>
        <taxon>Basidiomycota</taxon>
        <taxon>Agaricomycotina</taxon>
        <taxon>Tremellomycetes</taxon>
        <taxon>Trichosporonales</taxon>
        <taxon>Trichosporonaceae</taxon>
        <taxon>Cutaneotrichosporon</taxon>
    </lineage>
</organism>
<reference evidence="3 4" key="1">
    <citation type="submission" date="2015-03" db="EMBL/GenBank/DDBJ databases">
        <title>Genomics and transcriptomics of the oil-accumulating basidiomycete yeast T. oleaginosus allow insights into substrate utilization and the diverse evolutionary trajectories of mating systems in fungi.</title>
        <authorList>
            <consortium name="DOE Joint Genome Institute"/>
            <person name="Kourist R."/>
            <person name="Kracht O."/>
            <person name="Bracharz F."/>
            <person name="Lipzen A."/>
            <person name="Nolan M."/>
            <person name="Ohm R."/>
            <person name="Grigoriev I."/>
            <person name="Sun S."/>
            <person name="Heitman J."/>
            <person name="Bruck T."/>
            <person name="Nowrousian M."/>
        </authorList>
    </citation>
    <scope>NUCLEOTIDE SEQUENCE [LARGE SCALE GENOMIC DNA]</scope>
    <source>
        <strain evidence="3 4">IBC0246</strain>
    </source>
</reference>
<feature type="transmembrane region" description="Helical" evidence="2">
    <location>
        <begin position="27"/>
        <end position="50"/>
    </location>
</feature>
<protein>
    <submittedName>
        <fullName evidence="3">Uncharacterized protein</fullName>
    </submittedName>
</protein>
<dbReference type="CDD" id="cd12087">
    <property type="entry name" value="TM_EGFR-like"/>
    <property type="match status" value="1"/>
</dbReference>
<accession>A0A0J1AXL2</accession>
<proteinExistence type="predicted"/>
<keyword evidence="2" id="KW-1133">Transmembrane helix</keyword>